<evidence type="ECO:0000259" key="3">
    <source>
        <dbReference type="Pfam" id="PF13505"/>
    </source>
</evidence>
<dbReference type="AlphaFoldDB" id="A0A7W3TP35"/>
<name>A0A7W3TP35_9GAMM</name>
<dbReference type="Pfam" id="PF13505">
    <property type="entry name" value="OMP_b-brl"/>
    <property type="match status" value="1"/>
</dbReference>
<evidence type="ECO:0000313" key="4">
    <source>
        <dbReference type="EMBL" id="MBB1061629.1"/>
    </source>
</evidence>
<evidence type="ECO:0000256" key="1">
    <source>
        <dbReference type="ARBA" id="ARBA00022729"/>
    </source>
</evidence>
<accession>A0A7W3TP35</accession>
<proteinExistence type="predicted"/>
<feature type="domain" description="Outer membrane protein beta-barrel" evidence="3">
    <location>
        <begin position="11"/>
        <end position="183"/>
    </location>
</feature>
<dbReference type="InterPro" id="IPR027385">
    <property type="entry name" value="Beta-barrel_OMP"/>
</dbReference>
<dbReference type="InterPro" id="IPR011250">
    <property type="entry name" value="OMP/PagP_B-barrel"/>
</dbReference>
<dbReference type="Proteomes" id="UP000523196">
    <property type="component" value="Unassembled WGS sequence"/>
</dbReference>
<sequence length="183" mass="19654">MKKTLILAGASLAIALFSSAALAGQGFLRAEVGNSEIELDYAGLRDDDSDTSAVFGGGYWFNPNFAVEGHVGSLYNADLGNDQEADLITVGVGIAGRTHFGQANTGFFIDGRVGVARLTAQVREDTFDVIDDESSTKPYYGVSVGYDFNPNWGISLNYDRRQGEFDGVDVDVDTVSLGGEWRF</sequence>
<dbReference type="Gene3D" id="2.40.160.20">
    <property type="match status" value="1"/>
</dbReference>
<feature type="signal peptide" evidence="2">
    <location>
        <begin position="1"/>
        <end position="23"/>
    </location>
</feature>
<comment type="caution">
    <text evidence="4">The sequence shown here is derived from an EMBL/GenBank/DDBJ whole genome shotgun (WGS) entry which is preliminary data.</text>
</comment>
<protein>
    <submittedName>
        <fullName evidence="4">Porin family protein</fullName>
    </submittedName>
</protein>
<feature type="chain" id="PRO_5030596835" evidence="2">
    <location>
        <begin position="24"/>
        <end position="183"/>
    </location>
</feature>
<evidence type="ECO:0000313" key="5">
    <source>
        <dbReference type="Proteomes" id="UP000523196"/>
    </source>
</evidence>
<dbReference type="RefSeq" id="WP_182688399.1">
    <property type="nucleotide sequence ID" value="NZ_JACHTF010000016.1"/>
</dbReference>
<evidence type="ECO:0000256" key="2">
    <source>
        <dbReference type="SAM" id="SignalP"/>
    </source>
</evidence>
<reference evidence="4 5" key="1">
    <citation type="submission" date="2020-08" db="EMBL/GenBank/DDBJ databases">
        <authorList>
            <person name="Xu S."/>
            <person name="Li A."/>
        </authorList>
    </citation>
    <scope>NUCLEOTIDE SEQUENCE [LARGE SCALE GENOMIC DNA]</scope>
    <source>
        <strain evidence="4 5">119BY6-57</strain>
    </source>
</reference>
<keyword evidence="5" id="KW-1185">Reference proteome</keyword>
<dbReference type="EMBL" id="JACHTF010000016">
    <property type="protein sequence ID" value="MBB1061629.1"/>
    <property type="molecule type" value="Genomic_DNA"/>
</dbReference>
<dbReference type="SUPFAM" id="SSF56925">
    <property type="entry name" value="OMPA-like"/>
    <property type="match status" value="1"/>
</dbReference>
<gene>
    <name evidence="4" type="ORF">H4F98_13730</name>
</gene>
<organism evidence="4 5">
    <name type="scientific">Marilutibacter spongiae</name>
    <dbReference type="NCBI Taxonomy" id="2025720"/>
    <lineage>
        <taxon>Bacteria</taxon>
        <taxon>Pseudomonadati</taxon>
        <taxon>Pseudomonadota</taxon>
        <taxon>Gammaproteobacteria</taxon>
        <taxon>Lysobacterales</taxon>
        <taxon>Lysobacteraceae</taxon>
        <taxon>Marilutibacter</taxon>
    </lineage>
</organism>
<keyword evidence="1 2" id="KW-0732">Signal</keyword>